<dbReference type="EMBL" id="MUXE01000014">
    <property type="protein sequence ID" value="PUE63759.1"/>
    <property type="molecule type" value="Genomic_DNA"/>
</dbReference>
<sequence length="380" mass="44208">MNNLHISLTEMRNESRVLKETNSILNYNIASKVYIASLYADDLEEEYKYSENLLLKRFKLSSRNLSKNFIVQILKYLEFIYRVTFFYRKKNIKIVNIHALALLPLGILLKYFYGAKLVYDTHELETETNGSGRVRKKISKFLEKMLIKKADLIFVVSENIADWYRDTYNISRPEVILNAPKLNELKKTNIFRKNLDIKEESIIVLYQGGLSKGRGVDLLLESFKSRVDDKVVIVFMGYGEFEEDIKKSSEKANNIFFHPAVAPEVVLNYTSSADIGISFIENTCLSYYYCLPNKLFEYSMAGLPVIVSNMKEMKELVQKYDIGIIAEEETIESINQAIDKILTLDIEQMKLNARKCAEENSWEKQEVKMINEYKRILDAK</sequence>
<comment type="caution">
    <text evidence="3">The sequence shown here is derived from an EMBL/GenBank/DDBJ whole genome shotgun (WGS) entry which is preliminary data.</text>
</comment>
<gene>
    <name evidence="3" type="ORF">B0174_09430</name>
</gene>
<feature type="domain" description="Glycosyltransferase subfamily 4-like N-terminal" evidence="2">
    <location>
        <begin position="73"/>
        <end position="178"/>
    </location>
</feature>
<feature type="domain" description="Glycosyl transferase family 1" evidence="1">
    <location>
        <begin position="190"/>
        <end position="352"/>
    </location>
</feature>
<organism evidence="3 4">
    <name type="scientific">Arcobacter caeni</name>
    <dbReference type="NCBI Taxonomy" id="1912877"/>
    <lineage>
        <taxon>Bacteria</taxon>
        <taxon>Pseudomonadati</taxon>
        <taxon>Campylobacterota</taxon>
        <taxon>Epsilonproteobacteria</taxon>
        <taxon>Campylobacterales</taxon>
        <taxon>Arcobacteraceae</taxon>
        <taxon>Arcobacter</taxon>
    </lineage>
</organism>
<dbReference type="PANTHER" id="PTHR45947">
    <property type="entry name" value="SULFOQUINOVOSYL TRANSFERASE SQD2"/>
    <property type="match status" value="1"/>
</dbReference>
<dbReference type="Proteomes" id="UP000251135">
    <property type="component" value="Unassembled WGS sequence"/>
</dbReference>
<dbReference type="GO" id="GO:0016757">
    <property type="term" value="F:glycosyltransferase activity"/>
    <property type="evidence" value="ECO:0007669"/>
    <property type="project" value="InterPro"/>
</dbReference>
<proteinExistence type="predicted"/>
<reference evidence="3 4" key="1">
    <citation type="submission" date="2017-02" db="EMBL/GenBank/DDBJ databases">
        <title>Arcobacter caeni sp. nov, a new Arcobacter species isolated from reclaimed water.</title>
        <authorList>
            <person name="Figueras M.J."/>
            <person name="Perez-Cataluna A."/>
            <person name="Salas-Masso N."/>
        </authorList>
    </citation>
    <scope>NUCLEOTIDE SEQUENCE [LARGE SCALE GENOMIC DNA]</scope>
    <source>
        <strain evidence="3 4">RW17-10</strain>
    </source>
</reference>
<dbReference type="SUPFAM" id="SSF53756">
    <property type="entry name" value="UDP-Glycosyltransferase/glycogen phosphorylase"/>
    <property type="match status" value="1"/>
</dbReference>
<name>A0A363CXG9_9BACT</name>
<dbReference type="OrthoDB" id="9815351at2"/>
<evidence type="ECO:0000259" key="1">
    <source>
        <dbReference type="Pfam" id="PF00534"/>
    </source>
</evidence>
<keyword evidence="4" id="KW-1185">Reference proteome</keyword>
<dbReference type="InterPro" id="IPR001296">
    <property type="entry name" value="Glyco_trans_1"/>
</dbReference>
<dbReference type="PANTHER" id="PTHR45947:SF3">
    <property type="entry name" value="SULFOQUINOVOSYL TRANSFERASE SQD2"/>
    <property type="match status" value="1"/>
</dbReference>
<dbReference type="RefSeq" id="WP_108560045.1">
    <property type="nucleotide sequence ID" value="NZ_MUXE01000014.1"/>
</dbReference>
<protein>
    <submittedName>
        <fullName evidence="3">Glycosyl transferase family 1</fullName>
    </submittedName>
</protein>
<evidence type="ECO:0000259" key="2">
    <source>
        <dbReference type="Pfam" id="PF13439"/>
    </source>
</evidence>
<accession>A0A363CXG9</accession>
<evidence type="ECO:0000313" key="3">
    <source>
        <dbReference type="EMBL" id="PUE63759.1"/>
    </source>
</evidence>
<keyword evidence="3" id="KW-0808">Transferase</keyword>
<dbReference type="Gene3D" id="3.40.50.2000">
    <property type="entry name" value="Glycogen Phosphorylase B"/>
    <property type="match status" value="2"/>
</dbReference>
<dbReference type="InterPro" id="IPR028098">
    <property type="entry name" value="Glyco_trans_4-like_N"/>
</dbReference>
<dbReference type="Pfam" id="PF00534">
    <property type="entry name" value="Glycos_transf_1"/>
    <property type="match status" value="1"/>
</dbReference>
<dbReference type="AlphaFoldDB" id="A0A363CXG9"/>
<dbReference type="Pfam" id="PF13439">
    <property type="entry name" value="Glyco_transf_4"/>
    <property type="match status" value="1"/>
</dbReference>
<evidence type="ECO:0000313" key="4">
    <source>
        <dbReference type="Proteomes" id="UP000251135"/>
    </source>
</evidence>
<dbReference type="InterPro" id="IPR050194">
    <property type="entry name" value="Glycosyltransferase_grp1"/>
</dbReference>